<dbReference type="RefSeq" id="WP_308421569.1">
    <property type="nucleotide sequence ID" value="NZ_BMEV01000044.1"/>
</dbReference>
<gene>
    <name evidence="4" type="primary">lytH</name>
    <name evidence="4" type="ORF">GCM10010978_22800</name>
</gene>
<accession>A0A8J2TQ13</accession>
<dbReference type="InterPro" id="IPR011055">
    <property type="entry name" value="Dup_hybrid_motif"/>
</dbReference>
<proteinExistence type="predicted"/>
<dbReference type="PANTHER" id="PTHR21666">
    <property type="entry name" value="PEPTIDASE-RELATED"/>
    <property type="match status" value="1"/>
</dbReference>
<dbReference type="GO" id="GO:0004222">
    <property type="term" value="F:metalloendopeptidase activity"/>
    <property type="evidence" value="ECO:0007669"/>
    <property type="project" value="TreeGrafter"/>
</dbReference>
<dbReference type="InterPro" id="IPR050570">
    <property type="entry name" value="Cell_wall_metabolism_enzyme"/>
</dbReference>
<organism evidence="4 5">
    <name type="scientific">Compostibacillus humi</name>
    <dbReference type="NCBI Taxonomy" id="1245525"/>
    <lineage>
        <taxon>Bacteria</taxon>
        <taxon>Bacillati</taxon>
        <taxon>Bacillota</taxon>
        <taxon>Bacilli</taxon>
        <taxon>Bacillales</taxon>
        <taxon>Bacillaceae</taxon>
        <taxon>Compostibacillus</taxon>
    </lineage>
</organism>
<evidence type="ECO:0000313" key="4">
    <source>
        <dbReference type="EMBL" id="GFZ81219.1"/>
    </source>
</evidence>
<feature type="domain" description="M23ase beta-sheet core" evidence="3">
    <location>
        <begin position="200"/>
        <end position="298"/>
    </location>
</feature>
<keyword evidence="1 2" id="KW-0732">Signal</keyword>
<reference evidence="4" key="2">
    <citation type="submission" date="2020-09" db="EMBL/GenBank/DDBJ databases">
        <authorList>
            <person name="Sun Q."/>
            <person name="Zhou Y."/>
        </authorList>
    </citation>
    <scope>NUCLEOTIDE SEQUENCE</scope>
    <source>
        <strain evidence="4">CGMCC 1.12360</strain>
    </source>
</reference>
<name>A0A8J2TQ13_9BACI</name>
<dbReference type="Proteomes" id="UP000602050">
    <property type="component" value="Unassembled WGS sequence"/>
</dbReference>
<keyword evidence="5" id="KW-1185">Reference proteome</keyword>
<dbReference type="AlphaFoldDB" id="A0A8J2TQ13"/>
<dbReference type="SUPFAM" id="SSF51261">
    <property type="entry name" value="Duplicated hybrid motif"/>
    <property type="match status" value="1"/>
</dbReference>
<dbReference type="Gene3D" id="2.70.70.10">
    <property type="entry name" value="Glucose Permease (Domain IIA)"/>
    <property type="match status" value="1"/>
</dbReference>
<dbReference type="PANTHER" id="PTHR21666:SF289">
    <property type="entry name" value="L-ALA--D-GLU ENDOPEPTIDASE"/>
    <property type="match status" value="1"/>
</dbReference>
<evidence type="ECO:0000259" key="3">
    <source>
        <dbReference type="Pfam" id="PF01551"/>
    </source>
</evidence>
<feature type="chain" id="PRO_5035234531" evidence="2">
    <location>
        <begin position="24"/>
        <end position="322"/>
    </location>
</feature>
<evidence type="ECO:0000256" key="1">
    <source>
        <dbReference type="ARBA" id="ARBA00022729"/>
    </source>
</evidence>
<feature type="signal peptide" evidence="2">
    <location>
        <begin position="1"/>
        <end position="23"/>
    </location>
</feature>
<dbReference type="CDD" id="cd12797">
    <property type="entry name" value="M23_peptidase"/>
    <property type="match status" value="1"/>
</dbReference>
<evidence type="ECO:0000313" key="5">
    <source>
        <dbReference type="Proteomes" id="UP000602050"/>
    </source>
</evidence>
<dbReference type="InterPro" id="IPR016047">
    <property type="entry name" value="M23ase_b-sheet_dom"/>
</dbReference>
<protein>
    <submittedName>
        <fullName evidence="4">L-Ala--D-Glu endopeptidase</fullName>
    </submittedName>
</protein>
<evidence type="ECO:0000256" key="2">
    <source>
        <dbReference type="SAM" id="SignalP"/>
    </source>
</evidence>
<dbReference type="Pfam" id="PF01551">
    <property type="entry name" value="Peptidase_M23"/>
    <property type="match status" value="1"/>
</dbReference>
<sequence>MHYPLFFVLLALLLFAAPISINAEEDKPSIYEERMALFKKAEALTQIPWYYFAAIDNYERNIQDSSEPEKVVSISIPKELWFGLENTSEITDTRMIDIFQGKGKDGNGDGKAVPTDPEDILYTMGSIILEYGNTEEDIKIALWNYYQRDLTVQTIKNTAKVFRTFQKIELTDRDFPVDINYNYSYRNTWGDRRGFGGVRIHEGTDIFASYGTPVKSTTYGVVEMMGWNLYGGWRVGIRDIYNIYHYYAHLSGYDENLKIGQVVKPGDILGSVGSSGYGPPGTSGKFPPHLHYGMYKDNGYSEWSFDPYPYLKKWERMARQKR</sequence>
<comment type="caution">
    <text evidence="4">The sequence shown here is derived from an EMBL/GenBank/DDBJ whole genome shotgun (WGS) entry which is preliminary data.</text>
</comment>
<dbReference type="EMBL" id="BMEV01000044">
    <property type="protein sequence ID" value="GFZ81219.1"/>
    <property type="molecule type" value="Genomic_DNA"/>
</dbReference>
<reference evidence="4" key="1">
    <citation type="journal article" date="2014" name="Int. J. Syst. Evol. Microbiol.">
        <title>Complete genome sequence of Corynebacterium casei LMG S-19264T (=DSM 44701T), isolated from a smear-ripened cheese.</title>
        <authorList>
            <consortium name="US DOE Joint Genome Institute (JGI-PGF)"/>
            <person name="Walter F."/>
            <person name="Albersmeier A."/>
            <person name="Kalinowski J."/>
            <person name="Ruckert C."/>
        </authorList>
    </citation>
    <scope>NUCLEOTIDE SEQUENCE</scope>
    <source>
        <strain evidence="4">CGMCC 1.12360</strain>
    </source>
</reference>